<organism evidence="1 2">
    <name type="scientific">Lithospermum erythrorhizon</name>
    <name type="common">Purple gromwell</name>
    <name type="synonym">Lithospermum officinale var. erythrorhizon</name>
    <dbReference type="NCBI Taxonomy" id="34254"/>
    <lineage>
        <taxon>Eukaryota</taxon>
        <taxon>Viridiplantae</taxon>
        <taxon>Streptophyta</taxon>
        <taxon>Embryophyta</taxon>
        <taxon>Tracheophyta</taxon>
        <taxon>Spermatophyta</taxon>
        <taxon>Magnoliopsida</taxon>
        <taxon>eudicotyledons</taxon>
        <taxon>Gunneridae</taxon>
        <taxon>Pentapetalae</taxon>
        <taxon>asterids</taxon>
        <taxon>lamiids</taxon>
        <taxon>Boraginales</taxon>
        <taxon>Boraginaceae</taxon>
        <taxon>Boraginoideae</taxon>
        <taxon>Lithospermeae</taxon>
        <taxon>Lithospermum</taxon>
    </lineage>
</organism>
<keyword evidence="2" id="KW-1185">Reference proteome</keyword>
<protein>
    <submittedName>
        <fullName evidence="1">Uncharacterized protein</fullName>
    </submittedName>
</protein>
<gene>
    <name evidence="1" type="ORF">LIER_17309</name>
</gene>
<proteinExistence type="predicted"/>
<dbReference type="AlphaFoldDB" id="A0AAV3Q9U3"/>
<sequence>MLHNVKNIRFTTQYHNTSFKITGSSFVAINATDGCGVPPVDDNIDLQFTPELDNDEVPIRERTDTFVNINEYTDARTIILPKVPPCKYCGAYKFFKETDHMCCSKGEISLAESILPSYLVSLITRTDSKSKEFQNMIRTYNNHFAFTSIGTSKRLSGIQFYFNDPEHQVSNRMEACPRLDMTIAENC</sequence>
<name>A0AAV3Q9U3_LITER</name>
<reference evidence="1 2" key="1">
    <citation type="submission" date="2024-01" db="EMBL/GenBank/DDBJ databases">
        <title>The complete chloroplast genome sequence of Lithospermum erythrorhizon: insights into the phylogenetic relationship among Boraginaceae species and the maternal lineages of purple gromwells.</title>
        <authorList>
            <person name="Okada T."/>
            <person name="Watanabe K."/>
        </authorList>
    </citation>
    <scope>NUCLEOTIDE SEQUENCE [LARGE SCALE GENOMIC DNA]</scope>
</reference>
<accession>A0AAV3Q9U3</accession>
<dbReference type="EMBL" id="BAABME010004012">
    <property type="protein sequence ID" value="GAA0160852.1"/>
    <property type="molecule type" value="Genomic_DNA"/>
</dbReference>
<evidence type="ECO:0000313" key="1">
    <source>
        <dbReference type="EMBL" id="GAA0160852.1"/>
    </source>
</evidence>
<dbReference type="Proteomes" id="UP001454036">
    <property type="component" value="Unassembled WGS sequence"/>
</dbReference>
<evidence type="ECO:0000313" key="2">
    <source>
        <dbReference type="Proteomes" id="UP001454036"/>
    </source>
</evidence>
<comment type="caution">
    <text evidence="1">The sequence shown here is derived from an EMBL/GenBank/DDBJ whole genome shotgun (WGS) entry which is preliminary data.</text>
</comment>